<evidence type="ECO:0000313" key="2">
    <source>
        <dbReference type="Proteomes" id="UP000238823"/>
    </source>
</evidence>
<proteinExistence type="predicted"/>
<name>A0A2S9XTL3_9BACT</name>
<organism evidence="1 2">
    <name type="scientific">Enhygromyxa salina</name>
    <dbReference type="NCBI Taxonomy" id="215803"/>
    <lineage>
        <taxon>Bacteria</taxon>
        <taxon>Pseudomonadati</taxon>
        <taxon>Myxococcota</taxon>
        <taxon>Polyangia</taxon>
        <taxon>Nannocystales</taxon>
        <taxon>Nannocystaceae</taxon>
        <taxon>Enhygromyxa</taxon>
    </lineage>
</organism>
<dbReference type="EMBL" id="PVNL01000135">
    <property type="protein sequence ID" value="PRP96174.1"/>
    <property type="molecule type" value="Genomic_DNA"/>
</dbReference>
<dbReference type="Proteomes" id="UP000238823">
    <property type="component" value="Unassembled WGS sequence"/>
</dbReference>
<reference evidence="1 2" key="1">
    <citation type="submission" date="2018-03" db="EMBL/GenBank/DDBJ databases">
        <title>Draft Genome Sequences of the Obligatory Marine Myxobacteria Enhygromyxa salina SWB007.</title>
        <authorList>
            <person name="Poehlein A."/>
            <person name="Moghaddam J.A."/>
            <person name="Harms H."/>
            <person name="Alanjari M."/>
            <person name="Koenig G.M."/>
            <person name="Daniel R."/>
            <person name="Schaeberle T.F."/>
        </authorList>
    </citation>
    <scope>NUCLEOTIDE SEQUENCE [LARGE SCALE GENOMIC DNA]</scope>
    <source>
        <strain evidence="1 2">SWB007</strain>
    </source>
</reference>
<sequence length="85" mass="9036">MRLGPYCIEPTPLADVAPERGVELTLTRAGAPMSWAEVAHGWVTDLELAAVFVDALAATPYPALFWETTPCAGPTSLPQLLTCPV</sequence>
<dbReference type="RefSeq" id="WP_106093793.1">
    <property type="nucleotide sequence ID" value="NZ_PVNL01000135.1"/>
</dbReference>
<dbReference type="AlphaFoldDB" id="A0A2S9XTL3"/>
<accession>A0A2S9XTL3</accession>
<comment type="caution">
    <text evidence="1">The sequence shown here is derived from an EMBL/GenBank/DDBJ whole genome shotgun (WGS) entry which is preliminary data.</text>
</comment>
<evidence type="ECO:0000313" key="1">
    <source>
        <dbReference type="EMBL" id="PRP96174.1"/>
    </source>
</evidence>
<protein>
    <submittedName>
        <fullName evidence="1">Uncharacterized protein</fullName>
    </submittedName>
</protein>
<gene>
    <name evidence="1" type="ORF">ENSA7_69880</name>
</gene>